<dbReference type="GO" id="GO:0051539">
    <property type="term" value="F:4 iron, 4 sulfur cluster binding"/>
    <property type="evidence" value="ECO:0007669"/>
    <property type="project" value="UniProtKB-KW"/>
</dbReference>
<dbReference type="InterPro" id="IPR006638">
    <property type="entry name" value="Elp3/MiaA/NifB-like_rSAM"/>
</dbReference>
<evidence type="ECO:0000256" key="4">
    <source>
        <dbReference type="ARBA" id="ARBA00022723"/>
    </source>
</evidence>
<reference evidence="8" key="1">
    <citation type="submission" date="2020-10" db="EMBL/GenBank/DDBJ databases">
        <authorList>
            <person name="Gilroy R."/>
        </authorList>
    </citation>
    <scope>NUCLEOTIDE SEQUENCE</scope>
    <source>
        <strain evidence="8">ChiSxjej1B13-7958</strain>
    </source>
</reference>
<dbReference type="SFLD" id="SFLDG01086">
    <property type="entry name" value="elongater_protein-like"/>
    <property type="match status" value="1"/>
</dbReference>
<evidence type="ECO:0000256" key="3">
    <source>
        <dbReference type="ARBA" id="ARBA00022691"/>
    </source>
</evidence>
<evidence type="ECO:0000256" key="5">
    <source>
        <dbReference type="ARBA" id="ARBA00023004"/>
    </source>
</evidence>
<evidence type="ECO:0000256" key="1">
    <source>
        <dbReference type="ARBA" id="ARBA00001966"/>
    </source>
</evidence>
<dbReference type="InterPro" id="IPR013785">
    <property type="entry name" value="Aldolase_TIM"/>
</dbReference>
<sequence length="310" mass="34530">MVNPFPYSLDNKRYHTLYYHLRTRFPHRVGKAAVDAGFSCPNLDGTRGRGGCSYCRSGGTEFTESAALPVREQLERELSRIRRKWPDAGAIAYFQSHTNTHAPVSRLRAFFTEALAVPGICGLSVATRADCLPPDVLDLLAELNGKTDLTVELGLQTIHEETANRIHRCHSYAEFLSAYRALTERGIRVCIHLINGLPGETEDMMLETASAVGLLRPGGVKIHLLHVLSGTRLAREWENGAVPTLTREEYIRIVCRQLLRLPPETVVERLTGDGAKEFLLAPLWSRDKIAVLGGIDRFLAEHNLCQGCLF</sequence>
<dbReference type="NCBIfam" id="TIGR01212">
    <property type="entry name" value="TIGR01212 family radical SAM protein"/>
    <property type="match status" value="1"/>
</dbReference>
<organism evidence="8 9">
    <name type="scientific">Candidatus Caccousia avicola</name>
    <dbReference type="NCBI Taxonomy" id="2840721"/>
    <lineage>
        <taxon>Bacteria</taxon>
        <taxon>Bacillati</taxon>
        <taxon>Bacillota</taxon>
        <taxon>Clostridia</taxon>
        <taxon>Eubacteriales</taxon>
        <taxon>Oscillospiraceae</taxon>
        <taxon>Oscillospiraceae incertae sedis</taxon>
        <taxon>Candidatus Caccousia</taxon>
    </lineage>
</organism>
<comment type="caution">
    <text evidence="8">The sequence shown here is derived from an EMBL/GenBank/DDBJ whole genome shotgun (WGS) entry which is preliminary data.</text>
</comment>
<name>A0A9D1DEG2_9FIRM</name>
<comment type="cofactor">
    <cofactor evidence="1">
        <name>[4Fe-4S] cluster</name>
        <dbReference type="ChEBI" id="CHEBI:49883"/>
    </cofactor>
</comment>
<dbReference type="SFLD" id="SFLDS00029">
    <property type="entry name" value="Radical_SAM"/>
    <property type="match status" value="1"/>
</dbReference>
<keyword evidence="4" id="KW-0479">Metal-binding</keyword>
<evidence type="ECO:0000259" key="7">
    <source>
        <dbReference type="PROSITE" id="PS51918"/>
    </source>
</evidence>
<reference evidence="8" key="2">
    <citation type="journal article" date="2021" name="PeerJ">
        <title>Extensive microbial diversity within the chicken gut microbiome revealed by metagenomics and culture.</title>
        <authorList>
            <person name="Gilroy R."/>
            <person name="Ravi A."/>
            <person name="Getino M."/>
            <person name="Pursley I."/>
            <person name="Horton D.L."/>
            <person name="Alikhan N.F."/>
            <person name="Baker D."/>
            <person name="Gharbi K."/>
            <person name="Hall N."/>
            <person name="Watson M."/>
            <person name="Adriaenssens E.M."/>
            <person name="Foster-Nyarko E."/>
            <person name="Jarju S."/>
            <person name="Secka A."/>
            <person name="Antonio M."/>
            <person name="Oren A."/>
            <person name="Chaudhuri R.R."/>
            <person name="La Ragione R."/>
            <person name="Hildebrand F."/>
            <person name="Pallen M.J."/>
        </authorList>
    </citation>
    <scope>NUCLEOTIDE SEQUENCE</scope>
    <source>
        <strain evidence="8">ChiSxjej1B13-7958</strain>
    </source>
</reference>
<keyword evidence="5" id="KW-0408">Iron</keyword>
<proteinExistence type="predicted"/>
<feature type="domain" description="Radical SAM core" evidence="7">
    <location>
        <begin position="24"/>
        <end position="264"/>
    </location>
</feature>
<evidence type="ECO:0000256" key="6">
    <source>
        <dbReference type="ARBA" id="ARBA00023014"/>
    </source>
</evidence>
<accession>A0A9D1DEG2</accession>
<dbReference type="PANTHER" id="PTHR11135:SF1">
    <property type="entry name" value="PROTEIN YHCC"/>
    <property type="match status" value="1"/>
</dbReference>
<dbReference type="InterPro" id="IPR005911">
    <property type="entry name" value="YhcC-like"/>
</dbReference>
<dbReference type="Pfam" id="PF16199">
    <property type="entry name" value="Radical_SAM_C"/>
    <property type="match status" value="1"/>
</dbReference>
<dbReference type="InterPro" id="IPR058240">
    <property type="entry name" value="rSAM_sf"/>
</dbReference>
<dbReference type="Proteomes" id="UP000824242">
    <property type="component" value="Unassembled WGS sequence"/>
</dbReference>
<keyword evidence="6" id="KW-0411">Iron-sulfur</keyword>
<dbReference type="SUPFAM" id="SSF102114">
    <property type="entry name" value="Radical SAM enzymes"/>
    <property type="match status" value="1"/>
</dbReference>
<dbReference type="PROSITE" id="PS51918">
    <property type="entry name" value="RADICAL_SAM"/>
    <property type="match status" value="1"/>
</dbReference>
<dbReference type="Pfam" id="PF04055">
    <property type="entry name" value="Radical_SAM"/>
    <property type="match status" value="1"/>
</dbReference>
<keyword evidence="2" id="KW-0004">4Fe-4S</keyword>
<dbReference type="SMART" id="SM00729">
    <property type="entry name" value="Elp3"/>
    <property type="match status" value="1"/>
</dbReference>
<evidence type="ECO:0000256" key="2">
    <source>
        <dbReference type="ARBA" id="ARBA00022485"/>
    </source>
</evidence>
<dbReference type="InterPro" id="IPR039661">
    <property type="entry name" value="ELP3"/>
</dbReference>
<dbReference type="GO" id="GO:0046872">
    <property type="term" value="F:metal ion binding"/>
    <property type="evidence" value="ECO:0007669"/>
    <property type="project" value="UniProtKB-KW"/>
</dbReference>
<dbReference type="PANTHER" id="PTHR11135">
    <property type="entry name" value="HISTONE ACETYLTRANSFERASE-RELATED"/>
    <property type="match status" value="1"/>
</dbReference>
<gene>
    <name evidence="8" type="ORF">IAB89_03155</name>
</gene>
<keyword evidence="3" id="KW-0949">S-adenosyl-L-methionine</keyword>
<protein>
    <submittedName>
        <fullName evidence="8">TIGR01212 family radical SAM protein</fullName>
    </submittedName>
</protein>
<dbReference type="GO" id="GO:0003824">
    <property type="term" value="F:catalytic activity"/>
    <property type="evidence" value="ECO:0007669"/>
    <property type="project" value="InterPro"/>
</dbReference>
<dbReference type="InterPro" id="IPR032432">
    <property type="entry name" value="Radical_SAM_C"/>
</dbReference>
<dbReference type="Gene3D" id="3.20.20.70">
    <property type="entry name" value="Aldolase class I"/>
    <property type="match status" value="1"/>
</dbReference>
<evidence type="ECO:0000313" key="9">
    <source>
        <dbReference type="Proteomes" id="UP000824242"/>
    </source>
</evidence>
<dbReference type="AlphaFoldDB" id="A0A9D1DEG2"/>
<evidence type="ECO:0000313" key="8">
    <source>
        <dbReference type="EMBL" id="HIR46648.1"/>
    </source>
</evidence>
<dbReference type="SFLD" id="SFLDG01091">
    <property type="entry name" value="uncharacterized_CHP01210-like"/>
    <property type="match status" value="1"/>
</dbReference>
<dbReference type="InterPro" id="IPR007197">
    <property type="entry name" value="rSAM"/>
</dbReference>
<dbReference type="EMBL" id="DVGZ01000030">
    <property type="protein sequence ID" value="HIR46648.1"/>
    <property type="molecule type" value="Genomic_DNA"/>
</dbReference>